<organism evidence="1 2">
    <name type="scientific">Candidatus Scatousia excrementigallinarum</name>
    <dbReference type="NCBI Taxonomy" id="2840935"/>
    <lineage>
        <taxon>Bacteria</taxon>
        <taxon>Candidatus Scatousia</taxon>
    </lineage>
</organism>
<accession>A0A9D1JM52</accession>
<dbReference type="AlphaFoldDB" id="A0A9D1JM52"/>
<dbReference type="EMBL" id="DVIU01000053">
    <property type="protein sequence ID" value="HIS35523.1"/>
    <property type="molecule type" value="Genomic_DNA"/>
</dbReference>
<proteinExistence type="predicted"/>
<evidence type="ECO:0000313" key="1">
    <source>
        <dbReference type="EMBL" id="HIS35523.1"/>
    </source>
</evidence>
<comment type="caution">
    <text evidence="1">The sequence shown here is derived from an EMBL/GenBank/DDBJ whole genome shotgun (WGS) entry which is preliminary data.</text>
</comment>
<evidence type="ECO:0000313" key="2">
    <source>
        <dbReference type="Proteomes" id="UP000823928"/>
    </source>
</evidence>
<name>A0A9D1JM52_9BACT</name>
<gene>
    <name evidence="1" type="ORF">IAC10_02680</name>
</gene>
<dbReference type="Pfam" id="PF07799">
    <property type="entry name" value="DUF1643"/>
    <property type="match status" value="1"/>
</dbReference>
<protein>
    <submittedName>
        <fullName evidence="1">DUF1643 domain-containing protein</fullName>
    </submittedName>
</protein>
<reference evidence="1" key="2">
    <citation type="journal article" date="2021" name="PeerJ">
        <title>Extensive microbial diversity within the chicken gut microbiome revealed by metagenomics and culture.</title>
        <authorList>
            <person name="Gilroy R."/>
            <person name="Ravi A."/>
            <person name="Getino M."/>
            <person name="Pursley I."/>
            <person name="Horton D.L."/>
            <person name="Alikhan N.F."/>
            <person name="Baker D."/>
            <person name="Gharbi K."/>
            <person name="Hall N."/>
            <person name="Watson M."/>
            <person name="Adriaenssens E.M."/>
            <person name="Foster-Nyarko E."/>
            <person name="Jarju S."/>
            <person name="Secka A."/>
            <person name="Antonio M."/>
            <person name="Oren A."/>
            <person name="Chaudhuri R.R."/>
            <person name="La Ragione R."/>
            <person name="Hildebrand F."/>
            <person name="Pallen M.J."/>
        </authorList>
    </citation>
    <scope>NUCLEOTIDE SEQUENCE</scope>
    <source>
        <strain evidence="1">6276</strain>
    </source>
</reference>
<reference evidence="1" key="1">
    <citation type="submission" date="2020-10" db="EMBL/GenBank/DDBJ databases">
        <authorList>
            <person name="Gilroy R."/>
        </authorList>
    </citation>
    <scope>NUCLEOTIDE SEQUENCE</scope>
    <source>
        <strain evidence="1">6276</strain>
    </source>
</reference>
<sequence>MCFDQIQINYKELENILNTCTVNNNGKKFSGFKKSKHKVYRIYWSKKVVQEDVQENVEYTFKYKEEISFIKESSLSKTAVCIGYNPAKAEDEIDTTNKRLIDLLWDDYDGYILYNLYPQVSSDKDTCNLDLEENENFIHLLSEVIKKEESDIILFWGRSVNIDKKIKLAIEARLRNNKVLKITTFKNEFKHPGAHGGCVLKELKSGDTYIHKQTTYRIVLNSNK</sequence>
<dbReference type="Proteomes" id="UP000823928">
    <property type="component" value="Unassembled WGS sequence"/>
</dbReference>
<dbReference type="InterPro" id="IPR012441">
    <property type="entry name" value="DUF1643"/>
</dbReference>